<reference evidence="2 3" key="1">
    <citation type="submission" date="2020-02" db="EMBL/GenBank/DDBJ databases">
        <title>Genome sequence of the type strain DSM 27180 of Arthrobacter silviterrae.</title>
        <authorList>
            <person name="Gao J."/>
            <person name="Sun J."/>
        </authorList>
    </citation>
    <scope>NUCLEOTIDE SEQUENCE [LARGE SCALE GENOMIC DNA]</scope>
    <source>
        <strain evidence="2 3">DSM 27180</strain>
    </source>
</reference>
<dbReference type="RefSeq" id="WP_165180156.1">
    <property type="nucleotide sequence ID" value="NZ_JAAKZI010000001.1"/>
</dbReference>
<keyword evidence="3" id="KW-1185">Reference proteome</keyword>
<dbReference type="SUPFAM" id="SSF54909">
    <property type="entry name" value="Dimeric alpha+beta barrel"/>
    <property type="match status" value="1"/>
</dbReference>
<dbReference type="InterPro" id="IPR007138">
    <property type="entry name" value="ABM_dom"/>
</dbReference>
<name>A0ABX0D5X0_9MICC</name>
<evidence type="ECO:0000313" key="2">
    <source>
        <dbReference type="EMBL" id="NGN82081.1"/>
    </source>
</evidence>
<dbReference type="Pfam" id="PF03992">
    <property type="entry name" value="ABM"/>
    <property type="match status" value="1"/>
</dbReference>
<gene>
    <name evidence="2" type="ORF">G6N77_01185</name>
</gene>
<keyword evidence="2" id="KW-0503">Monooxygenase</keyword>
<sequence length="92" mass="10239">MNTITLTGQLICQDEGELAIVAKQLPRHIEATRAEPGCISFEVTQTEDPLVWDVSECFQDVLSFEFHQARVKASEWGRATAGIKRSYLVSGL</sequence>
<proteinExistence type="predicted"/>
<dbReference type="InterPro" id="IPR011008">
    <property type="entry name" value="Dimeric_a/b-barrel"/>
</dbReference>
<dbReference type="EMBL" id="JAAKZI010000001">
    <property type="protein sequence ID" value="NGN82081.1"/>
    <property type="molecule type" value="Genomic_DNA"/>
</dbReference>
<dbReference type="GO" id="GO:0004497">
    <property type="term" value="F:monooxygenase activity"/>
    <property type="evidence" value="ECO:0007669"/>
    <property type="project" value="UniProtKB-KW"/>
</dbReference>
<keyword evidence="2" id="KW-0560">Oxidoreductase</keyword>
<evidence type="ECO:0000259" key="1">
    <source>
        <dbReference type="Pfam" id="PF03992"/>
    </source>
</evidence>
<protein>
    <submittedName>
        <fullName evidence="2">Antibiotic biosynthesis monooxygenase</fullName>
    </submittedName>
</protein>
<dbReference type="Proteomes" id="UP000479226">
    <property type="component" value="Unassembled WGS sequence"/>
</dbReference>
<feature type="domain" description="ABM" evidence="1">
    <location>
        <begin position="15"/>
        <end position="70"/>
    </location>
</feature>
<evidence type="ECO:0000313" key="3">
    <source>
        <dbReference type="Proteomes" id="UP000479226"/>
    </source>
</evidence>
<comment type="caution">
    <text evidence="2">The sequence shown here is derived from an EMBL/GenBank/DDBJ whole genome shotgun (WGS) entry which is preliminary data.</text>
</comment>
<dbReference type="Gene3D" id="3.30.70.100">
    <property type="match status" value="1"/>
</dbReference>
<organism evidence="2 3">
    <name type="scientific">Arthrobacter silviterrae</name>
    <dbReference type="NCBI Taxonomy" id="2026658"/>
    <lineage>
        <taxon>Bacteria</taxon>
        <taxon>Bacillati</taxon>
        <taxon>Actinomycetota</taxon>
        <taxon>Actinomycetes</taxon>
        <taxon>Micrococcales</taxon>
        <taxon>Micrococcaceae</taxon>
        <taxon>Arthrobacter</taxon>
    </lineage>
</organism>
<accession>A0ABX0D5X0</accession>